<gene>
    <name evidence="1" type="ORF">BT96DRAFT_817075</name>
</gene>
<sequence>MTIDQQPSPKEVMSVPVTGSRNARQMPVDLRGNRDWSSGLCGCYTGDDHEMDTCCTACFCPCIIFGRNKTRMDHLANHNSPEPSGGRTEGDCATHGIMSFFFIVGGCALQVPLRATIRDRYSISGSCLGDGCTSVWCYPCALTQEHIEISAEEHSFPRGVGGSSGVYYDDPKRVRRMSIT</sequence>
<dbReference type="Proteomes" id="UP000799118">
    <property type="component" value="Unassembled WGS sequence"/>
</dbReference>
<accession>A0A6A4HWC3</accession>
<proteinExistence type="predicted"/>
<dbReference type="EMBL" id="ML769439">
    <property type="protein sequence ID" value="KAE9402020.1"/>
    <property type="molecule type" value="Genomic_DNA"/>
</dbReference>
<protein>
    <submittedName>
        <fullName evidence="1">PLAC8-domain-containing protein</fullName>
    </submittedName>
</protein>
<evidence type="ECO:0000313" key="2">
    <source>
        <dbReference type="Proteomes" id="UP000799118"/>
    </source>
</evidence>
<dbReference type="AlphaFoldDB" id="A0A6A4HWC3"/>
<dbReference type="NCBIfam" id="TIGR01571">
    <property type="entry name" value="A_thal_Cys_rich"/>
    <property type="match status" value="1"/>
</dbReference>
<evidence type="ECO:0000313" key="1">
    <source>
        <dbReference type="EMBL" id="KAE9402020.1"/>
    </source>
</evidence>
<dbReference type="PANTHER" id="PTHR15907">
    <property type="entry name" value="DUF614 FAMILY PROTEIN-RELATED"/>
    <property type="match status" value="1"/>
</dbReference>
<dbReference type="OrthoDB" id="1045822at2759"/>
<organism evidence="1 2">
    <name type="scientific">Gymnopus androsaceus JB14</name>
    <dbReference type="NCBI Taxonomy" id="1447944"/>
    <lineage>
        <taxon>Eukaryota</taxon>
        <taxon>Fungi</taxon>
        <taxon>Dikarya</taxon>
        <taxon>Basidiomycota</taxon>
        <taxon>Agaricomycotina</taxon>
        <taxon>Agaricomycetes</taxon>
        <taxon>Agaricomycetidae</taxon>
        <taxon>Agaricales</taxon>
        <taxon>Marasmiineae</taxon>
        <taxon>Omphalotaceae</taxon>
        <taxon>Gymnopus</taxon>
    </lineage>
</organism>
<reference evidence="1" key="1">
    <citation type="journal article" date="2019" name="Environ. Microbiol.">
        <title>Fungal ecological strategies reflected in gene transcription - a case study of two litter decomposers.</title>
        <authorList>
            <person name="Barbi F."/>
            <person name="Kohler A."/>
            <person name="Barry K."/>
            <person name="Baskaran P."/>
            <person name="Daum C."/>
            <person name="Fauchery L."/>
            <person name="Ihrmark K."/>
            <person name="Kuo A."/>
            <person name="LaButti K."/>
            <person name="Lipzen A."/>
            <person name="Morin E."/>
            <person name="Grigoriev I.V."/>
            <person name="Henrissat B."/>
            <person name="Lindahl B."/>
            <person name="Martin F."/>
        </authorList>
    </citation>
    <scope>NUCLEOTIDE SEQUENCE</scope>
    <source>
        <strain evidence="1">JB14</strain>
    </source>
</reference>
<dbReference type="InterPro" id="IPR006461">
    <property type="entry name" value="PLAC_motif_containing"/>
</dbReference>
<name>A0A6A4HWC3_9AGAR</name>
<keyword evidence="2" id="KW-1185">Reference proteome</keyword>
<dbReference type="Pfam" id="PF04749">
    <property type="entry name" value="PLAC8"/>
    <property type="match status" value="1"/>
</dbReference>